<gene>
    <name evidence="8" type="ORF">A2754_01400</name>
</gene>
<evidence type="ECO:0000256" key="3">
    <source>
        <dbReference type="ARBA" id="ARBA00023152"/>
    </source>
</evidence>
<feature type="binding site" evidence="6">
    <location>
        <begin position="10"/>
        <end position="17"/>
    </location>
    <ligand>
        <name>substrate</name>
    </ligand>
</feature>
<dbReference type="Gene3D" id="3.40.50.1240">
    <property type="entry name" value="Phosphoglycerate mutase-like"/>
    <property type="match status" value="1"/>
</dbReference>
<dbReference type="AlphaFoldDB" id="A0A1F6MCR3"/>
<keyword evidence="4" id="KW-0413">Isomerase</keyword>
<dbReference type="InterPro" id="IPR005952">
    <property type="entry name" value="Phosphogly_mut1"/>
</dbReference>
<organism evidence="8 9">
    <name type="scientific">Candidatus Magasanikbacteria bacterium RIFCSPHIGHO2_01_FULL_47_8</name>
    <dbReference type="NCBI Taxonomy" id="1798673"/>
    <lineage>
        <taxon>Bacteria</taxon>
        <taxon>Candidatus Magasanikiibacteriota</taxon>
    </lineage>
</organism>
<dbReference type="PANTHER" id="PTHR11931">
    <property type="entry name" value="PHOSPHOGLYCERATE MUTASE"/>
    <property type="match status" value="1"/>
</dbReference>
<protein>
    <recommendedName>
        <fullName evidence="2">phosphoglycerate mutase (2,3-diphosphoglycerate-dependent)</fullName>
        <ecNumber evidence="2">5.4.2.11</ecNumber>
    </recommendedName>
</protein>
<dbReference type="SUPFAM" id="SSF53254">
    <property type="entry name" value="Phosphoglycerate mutase-like"/>
    <property type="match status" value="1"/>
</dbReference>
<feature type="region of interest" description="Disordered" evidence="7">
    <location>
        <begin position="13"/>
        <end position="34"/>
    </location>
</feature>
<evidence type="ECO:0000256" key="5">
    <source>
        <dbReference type="PIRSR" id="PIRSR613078-1"/>
    </source>
</evidence>
<comment type="similarity">
    <text evidence="1">Belongs to the phosphoglycerate mutase family. BPG-dependent PGAM subfamily.</text>
</comment>
<dbReference type="CDD" id="cd07067">
    <property type="entry name" value="HP_PGM_like"/>
    <property type="match status" value="1"/>
</dbReference>
<dbReference type="GO" id="GO:0006096">
    <property type="term" value="P:glycolytic process"/>
    <property type="evidence" value="ECO:0007669"/>
    <property type="project" value="UniProtKB-KW"/>
</dbReference>
<dbReference type="InterPro" id="IPR013078">
    <property type="entry name" value="His_Pase_superF_clade-1"/>
</dbReference>
<accession>A0A1F6MCR3</accession>
<dbReference type="Pfam" id="PF00300">
    <property type="entry name" value="His_Phos_1"/>
    <property type="match status" value="1"/>
</dbReference>
<evidence type="ECO:0000313" key="8">
    <source>
        <dbReference type="EMBL" id="OGH69409.1"/>
    </source>
</evidence>
<dbReference type="InterPro" id="IPR029033">
    <property type="entry name" value="His_PPase_superfam"/>
</dbReference>
<evidence type="ECO:0000256" key="7">
    <source>
        <dbReference type="SAM" id="MobiDB-lite"/>
    </source>
</evidence>
<evidence type="ECO:0000256" key="6">
    <source>
        <dbReference type="PIRSR" id="PIRSR613078-2"/>
    </source>
</evidence>
<dbReference type="EMBL" id="MFPU01000046">
    <property type="protein sequence ID" value="OGH69409.1"/>
    <property type="molecule type" value="Genomic_DNA"/>
</dbReference>
<dbReference type="PROSITE" id="PS00175">
    <property type="entry name" value="PG_MUTASE"/>
    <property type="match status" value="1"/>
</dbReference>
<evidence type="ECO:0000256" key="4">
    <source>
        <dbReference type="ARBA" id="ARBA00023235"/>
    </source>
</evidence>
<comment type="caution">
    <text evidence="8">The sequence shown here is derived from an EMBL/GenBank/DDBJ whole genome shotgun (WGS) entry which is preliminary data.</text>
</comment>
<proteinExistence type="inferred from homology"/>
<dbReference type="SMART" id="SM00855">
    <property type="entry name" value="PGAM"/>
    <property type="match status" value="1"/>
</dbReference>
<feature type="active site" description="Tele-phosphohistidine intermediate" evidence="5">
    <location>
        <position position="11"/>
    </location>
</feature>
<reference evidence="8 9" key="1">
    <citation type="journal article" date="2016" name="Nat. Commun.">
        <title>Thousands of microbial genomes shed light on interconnected biogeochemical processes in an aquifer system.</title>
        <authorList>
            <person name="Anantharaman K."/>
            <person name="Brown C.T."/>
            <person name="Hug L.A."/>
            <person name="Sharon I."/>
            <person name="Castelle C.J."/>
            <person name="Probst A.J."/>
            <person name="Thomas B.C."/>
            <person name="Singh A."/>
            <person name="Wilkins M.J."/>
            <person name="Karaoz U."/>
            <person name="Brodie E.L."/>
            <person name="Williams K.H."/>
            <person name="Hubbard S.S."/>
            <person name="Banfield J.F."/>
        </authorList>
    </citation>
    <scope>NUCLEOTIDE SEQUENCE [LARGE SCALE GENOMIC DNA]</scope>
</reference>
<feature type="active site" description="Proton donor/acceptor" evidence="5">
    <location>
        <position position="101"/>
    </location>
</feature>
<name>A0A1F6MCR3_9BACT</name>
<evidence type="ECO:0000313" key="9">
    <source>
        <dbReference type="Proteomes" id="UP000177953"/>
    </source>
</evidence>
<evidence type="ECO:0000256" key="2">
    <source>
        <dbReference type="ARBA" id="ARBA00012028"/>
    </source>
</evidence>
<sequence length="270" mass="31385">MLPENLILVRHGESEGNVAKRHSEEGNDNDFTPEFRERHNSVLRLTDRGIEQAQAAGEWLKGNGLGVFDRYYCSEYLRAVETASHLGLPQAEWRLEYQLRERDHGLMDIVTETERRQKFSAYLQEYEKQRFYSPLPDGESFAQLCTRLRSGIMDTLHRECSGNNSVILVTHGDTMRGLRVILERTPAHLFHIQHSGRDISHRISNCQIFHYTRRDPVRSATLLPHLGWVRSVCPWDSSRSSGLWQSIARRTYTNDNMLALVQQFPRHLDK</sequence>
<dbReference type="EC" id="5.4.2.11" evidence="2"/>
<feature type="binding site" evidence="6">
    <location>
        <position position="78"/>
    </location>
    <ligand>
        <name>substrate</name>
    </ligand>
</feature>
<keyword evidence="3" id="KW-0324">Glycolysis</keyword>
<dbReference type="GO" id="GO:0004619">
    <property type="term" value="F:phosphoglycerate mutase activity"/>
    <property type="evidence" value="ECO:0007669"/>
    <property type="project" value="UniProtKB-EC"/>
</dbReference>
<dbReference type="Proteomes" id="UP000177953">
    <property type="component" value="Unassembled WGS sequence"/>
</dbReference>
<evidence type="ECO:0000256" key="1">
    <source>
        <dbReference type="ARBA" id="ARBA00006717"/>
    </source>
</evidence>
<dbReference type="InterPro" id="IPR001345">
    <property type="entry name" value="PG/BPGM_mutase_AS"/>
</dbReference>